<dbReference type="Gene3D" id="2.40.128.20">
    <property type="match status" value="1"/>
</dbReference>
<organism evidence="2">
    <name type="scientific">Rhipicephalus microplus</name>
    <name type="common">Cattle tick</name>
    <name type="synonym">Boophilus microplus</name>
    <dbReference type="NCBI Taxonomy" id="6941"/>
    <lineage>
        <taxon>Eukaryota</taxon>
        <taxon>Metazoa</taxon>
        <taxon>Ecdysozoa</taxon>
        <taxon>Arthropoda</taxon>
        <taxon>Chelicerata</taxon>
        <taxon>Arachnida</taxon>
        <taxon>Acari</taxon>
        <taxon>Parasitiformes</taxon>
        <taxon>Ixodida</taxon>
        <taxon>Ixodoidea</taxon>
        <taxon>Ixodidae</taxon>
        <taxon>Rhipicephalinae</taxon>
        <taxon>Rhipicephalus</taxon>
        <taxon>Boophilus</taxon>
    </lineage>
</organism>
<proteinExistence type="predicted"/>
<reference evidence="2" key="1">
    <citation type="submission" date="2020-03" db="EMBL/GenBank/DDBJ databases">
        <title>A transcriptome and proteome of the tick Rhipicephalus microplus shaped by the genetic composition of its hosts and developmental stage.</title>
        <authorList>
            <person name="Garcia G.R."/>
            <person name="Ribeiro J.M.C."/>
            <person name="Maruyama S.R."/>
            <person name="Gardinasse L.G."/>
            <person name="Nelson K."/>
            <person name="Ferreira B.R."/>
            <person name="Andrade T.G."/>
            <person name="Santos I.K.F.M."/>
        </authorList>
    </citation>
    <scope>NUCLEOTIDE SEQUENCE</scope>
    <source>
        <strain evidence="2">NSGR</strain>
        <tissue evidence="2">Salivary glands</tissue>
    </source>
</reference>
<dbReference type="EMBL" id="GIKN01003285">
    <property type="protein sequence ID" value="NIE45558.1"/>
    <property type="molecule type" value="Transcribed_RNA"/>
</dbReference>
<evidence type="ECO:0000313" key="2">
    <source>
        <dbReference type="EMBL" id="NIE45558.1"/>
    </source>
</evidence>
<dbReference type="AlphaFoldDB" id="A0A6G5A4P4"/>
<feature type="chain" id="PRO_5026046861" evidence="1">
    <location>
        <begin position="20"/>
        <end position="154"/>
    </location>
</feature>
<accession>A0A6G5A4P4</accession>
<evidence type="ECO:0000256" key="1">
    <source>
        <dbReference type="SAM" id="SignalP"/>
    </source>
</evidence>
<dbReference type="VEuPathDB" id="VectorBase:LOC119165710"/>
<dbReference type="SUPFAM" id="SSF50814">
    <property type="entry name" value="Lipocalins"/>
    <property type="match status" value="1"/>
</dbReference>
<protein>
    <submittedName>
        <fullName evidence="2">Putative lipocalin</fullName>
    </submittedName>
</protein>
<feature type="signal peptide" evidence="1">
    <location>
        <begin position="1"/>
        <end position="19"/>
    </location>
</feature>
<keyword evidence="1" id="KW-0732">Signal</keyword>
<sequence>MFSVFFYASLLCVLVTVAANYGKPNPDEYAENKKHFYEQKLSEMINLNKTLHVLMRDYHLNTSYDCLSAKPLLKISEDVYTYSLTARNITERRFVSYPVNITAKTTGEHKEPNDAVYEELPGEGPIDHKLMAMDYRRSCFIFAVNSSERYGKFF</sequence>
<name>A0A6G5A4P4_RHIMP</name>
<dbReference type="InterPro" id="IPR012674">
    <property type="entry name" value="Calycin"/>
</dbReference>